<evidence type="ECO:0000313" key="1">
    <source>
        <dbReference type="EMBL" id="KIK33765.1"/>
    </source>
</evidence>
<organism evidence="1 2">
    <name type="scientific">Suillus luteus UH-Slu-Lm8-n1</name>
    <dbReference type="NCBI Taxonomy" id="930992"/>
    <lineage>
        <taxon>Eukaryota</taxon>
        <taxon>Fungi</taxon>
        <taxon>Dikarya</taxon>
        <taxon>Basidiomycota</taxon>
        <taxon>Agaricomycotina</taxon>
        <taxon>Agaricomycetes</taxon>
        <taxon>Agaricomycetidae</taxon>
        <taxon>Boletales</taxon>
        <taxon>Suillineae</taxon>
        <taxon>Suillaceae</taxon>
        <taxon>Suillus</taxon>
    </lineage>
</organism>
<dbReference type="Proteomes" id="UP000054485">
    <property type="component" value="Unassembled WGS sequence"/>
</dbReference>
<proteinExistence type="predicted"/>
<protein>
    <submittedName>
        <fullName evidence="1">Uncharacterized protein</fullName>
    </submittedName>
</protein>
<accession>A0A0C9Z8B2</accession>
<name>A0A0C9Z8B2_9AGAM</name>
<reference evidence="1 2" key="1">
    <citation type="submission" date="2014-04" db="EMBL/GenBank/DDBJ databases">
        <authorList>
            <consortium name="DOE Joint Genome Institute"/>
            <person name="Kuo A."/>
            <person name="Ruytinx J."/>
            <person name="Rineau F."/>
            <person name="Colpaert J."/>
            <person name="Kohler A."/>
            <person name="Nagy L.G."/>
            <person name="Floudas D."/>
            <person name="Copeland A."/>
            <person name="Barry K.W."/>
            <person name="Cichocki N."/>
            <person name="Veneault-Fourrey C."/>
            <person name="LaButti K."/>
            <person name="Lindquist E.A."/>
            <person name="Lipzen A."/>
            <person name="Lundell T."/>
            <person name="Morin E."/>
            <person name="Murat C."/>
            <person name="Sun H."/>
            <person name="Tunlid A."/>
            <person name="Henrissat B."/>
            <person name="Grigoriev I.V."/>
            <person name="Hibbett D.S."/>
            <person name="Martin F."/>
            <person name="Nordberg H.P."/>
            <person name="Cantor M.N."/>
            <person name="Hua S.X."/>
        </authorList>
    </citation>
    <scope>NUCLEOTIDE SEQUENCE [LARGE SCALE GENOMIC DNA]</scope>
    <source>
        <strain evidence="1 2">UH-Slu-Lm8-n1</strain>
    </source>
</reference>
<evidence type="ECO:0000313" key="2">
    <source>
        <dbReference type="Proteomes" id="UP000054485"/>
    </source>
</evidence>
<dbReference type="InParanoid" id="A0A0C9Z8B2"/>
<keyword evidence="2" id="KW-1185">Reference proteome</keyword>
<reference evidence="2" key="2">
    <citation type="submission" date="2015-01" db="EMBL/GenBank/DDBJ databases">
        <title>Evolutionary Origins and Diversification of the Mycorrhizal Mutualists.</title>
        <authorList>
            <consortium name="DOE Joint Genome Institute"/>
            <consortium name="Mycorrhizal Genomics Consortium"/>
            <person name="Kohler A."/>
            <person name="Kuo A."/>
            <person name="Nagy L.G."/>
            <person name="Floudas D."/>
            <person name="Copeland A."/>
            <person name="Barry K.W."/>
            <person name="Cichocki N."/>
            <person name="Veneault-Fourrey C."/>
            <person name="LaButti K."/>
            <person name="Lindquist E.A."/>
            <person name="Lipzen A."/>
            <person name="Lundell T."/>
            <person name="Morin E."/>
            <person name="Murat C."/>
            <person name="Riley R."/>
            <person name="Ohm R."/>
            <person name="Sun H."/>
            <person name="Tunlid A."/>
            <person name="Henrissat B."/>
            <person name="Grigoriev I.V."/>
            <person name="Hibbett D.S."/>
            <person name="Martin F."/>
        </authorList>
    </citation>
    <scope>NUCLEOTIDE SEQUENCE [LARGE SCALE GENOMIC DNA]</scope>
    <source>
        <strain evidence="2">UH-Slu-Lm8-n1</strain>
    </source>
</reference>
<sequence>MYLNAYDISQVVVASADFLQSRKTRTLGVSCASSRQRRARLFKLQLSPYELANLRTTRVFDLRTRSTDSRDRDTRVIQGHRGLECLWTNKAACKLYLRYMTQPARNRWLTAFCDFFHLHFCCR</sequence>
<dbReference type="EMBL" id="KN835873">
    <property type="protein sequence ID" value="KIK33765.1"/>
    <property type="molecule type" value="Genomic_DNA"/>
</dbReference>
<dbReference type="HOGENOM" id="CLU_2016743_0_0_1"/>
<gene>
    <name evidence="1" type="ORF">CY34DRAFT_813381</name>
</gene>
<dbReference type="AlphaFoldDB" id="A0A0C9Z8B2"/>